<dbReference type="eggNOG" id="ENOG502RZJU">
    <property type="taxonomic scope" value="Eukaryota"/>
</dbReference>
<dbReference type="RefSeq" id="XP_002847566.1">
    <property type="nucleotide sequence ID" value="XM_002847520.1"/>
</dbReference>
<dbReference type="OrthoDB" id="2679825at2759"/>
<dbReference type="VEuPathDB" id="FungiDB:MCYG_03072"/>
<dbReference type="EMBL" id="DS995703">
    <property type="protein sequence ID" value="EEQ30253.1"/>
    <property type="molecule type" value="Genomic_DNA"/>
</dbReference>
<organism evidence="1 2">
    <name type="scientific">Arthroderma otae (strain ATCC MYA-4605 / CBS 113480)</name>
    <name type="common">Microsporum canis</name>
    <dbReference type="NCBI Taxonomy" id="554155"/>
    <lineage>
        <taxon>Eukaryota</taxon>
        <taxon>Fungi</taxon>
        <taxon>Dikarya</taxon>
        <taxon>Ascomycota</taxon>
        <taxon>Pezizomycotina</taxon>
        <taxon>Eurotiomycetes</taxon>
        <taxon>Eurotiomycetidae</taxon>
        <taxon>Onygenales</taxon>
        <taxon>Arthrodermataceae</taxon>
        <taxon>Microsporum</taxon>
    </lineage>
</organism>
<gene>
    <name evidence="1" type="ORF">MCYG_03072</name>
</gene>
<dbReference type="OMA" id="HDERENK"/>
<dbReference type="InterPro" id="IPR054208">
    <property type="entry name" value="DUF6914"/>
</dbReference>
<accession>C5FKN1</accession>
<dbReference type="HOGENOM" id="CLU_125049_0_0_1"/>
<protein>
    <submittedName>
        <fullName evidence="1">Uncharacterized protein</fullName>
    </submittedName>
</protein>
<dbReference type="Pfam" id="PF21858">
    <property type="entry name" value="DUF6914"/>
    <property type="match status" value="1"/>
</dbReference>
<dbReference type="Proteomes" id="UP000002035">
    <property type="component" value="Unassembled WGS sequence"/>
</dbReference>
<dbReference type="AlphaFoldDB" id="C5FKN1"/>
<dbReference type="GeneID" id="9223651"/>
<reference evidence="2" key="1">
    <citation type="journal article" date="2012" name="MBio">
        <title>Comparative genome analysis of Trichophyton rubrum and related dermatophytes reveals candidate genes involved in infection.</title>
        <authorList>
            <person name="Martinez D.A."/>
            <person name="Oliver B.G."/>
            <person name="Graeser Y."/>
            <person name="Goldberg J.M."/>
            <person name="Li W."/>
            <person name="Martinez-Rossi N.M."/>
            <person name="Monod M."/>
            <person name="Shelest E."/>
            <person name="Barton R.C."/>
            <person name="Birch E."/>
            <person name="Brakhage A.A."/>
            <person name="Chen Z."/>
            <person name="Gurr S.J."/>
            <person name="Heiman D."/>
            <person name="Heitman J."/>
            <person name="Kosti I."/>
            <person name="Rossi A."/>
            <person name="Saif S."/>
            <person name="Samalova M."/>
            <person name="Saunders C.W."/>
            <person name="Shea T."/>
            <person name="Summerbell R.C."/>
            <person name="Xu J."/>
            <person name="Young S."/>
            <person name="Zeng Q."/>
            <person name="Birren B.W."/>
            <person name="Cuomo C.A."/>
            <person name="White T.C."/>
        </authorList>
    </citation>
    <scope>NUCLEOTIDE SEQUENCE [LARGE SCALE GENOMIC DNA]</scope>
    <source>
        <strain evidence="2">ATCC MYA-4605 / CBS 113480</strain>
    </source>
</reference>
<evidence type="ECO:0000313" key="1">
    <source>
        <dbReference type="EMBL" id="EEQ30253.1"/>
    </source>
</evidence>
<keyword evidence="2" id="KW-1185">Reference proteome</keyword>
<proteinExistence type="predicted"/>
<name>C5FKN1_ARTOC</name>
<sequence length="173" mass="20399">MAPGKDRLYIALYHHKREGVYHWAYLVSPKSAPDSPNQTVKYHVTNVLQPVEETVREEWRYERQLLAEVKTPRLLARLLIGKVEKSRREFEQCLGRVPLVQDDPDWRCRTWTKQAMAELQRGKVLSSSSITDWDIIEAEGRAYVERKKGEGRYRVIMDSIPTYDLLERREISK</sequence>
<evidence type="ECO:0000313" key="2">
    <source>
        <dbReference type="Proteomes" id="UP000002035"/>
    </source>
</evidence>